<evidence type="ECO:0000259" key="2">
    <source>
        <dbReference type="PROSITE" id="PS50106"/>
    </source>
</evidence>
<dbReference type="RefSeq" id="WP_141349391.1">
    <property type="nucleotide sequence ID" value="NZ_BJNV01000009.1"/>
</dbReference>
<evidence type="ECO:0000256" key="1">
    <source>
        <dbReference type="SAM" id="SignalP"/>
    </source>
</evidence>
<dbReference type="InterPro" id="IPR007314">
    <property type="entry name" value="Cofac_haem-bd_dom"/>
</dbReference>
<reference evidence="3 4" key="1">
    <citation type="submission" date="2019-06" db="EMBL/GenBank/DDBJ databases">
        <title>Whole genome shotgun sequence of Zoogloea ramigera NBRC 15342.</title>
        <authorList>
            <person name="Hosoyama A."/>
            <person name="Uohara A."/>
            <person name="Ohji S."/>
            <person name="Ichikawa N."/>
        </authorList>
    </citation>
    <scope>NUCLEOTIDE SEQUENCE [LARGE SCALE GENOMIC DNA]</scope>
    <source>
        <strain evidence="3 4">NBRC 15342</strain>
    </source>
</reference>
<dbReference type="Gene3D" id="2.30.42.10">
    <property type="match status" value="1"/>
</dbReference>
<feature type="domain" description="PDZ" evidence="2">
    <location>
        <begin position="306"/>
        <end position="374"/>
    </location>
</feature>
<dbReference type="AlphaFoldDB" id="A0A4Y4CNW8"/>
<dbReference type="SUPFAM" id="SSF159501">
    <property type="entry name" value="EreA/ChaN-like"/>
    <property type="match status" value="1"/>
</dbReference>
<keyword evidence="1" id="KW-0732">Signal</keyword>
<dbReference type="EMBL" id="BJNV01000009">
    <property type="protein sequence ID" value="GEC94635.1"/>
    <property type="molecule type" value="Genomic_DNA"/>
</dbReference>
<dbReference type="SMART" id="SM00228">
    <property type="entry name" value="PDZ"/>
    <property type="match status" value="1"/>
</dbReference>
<accession>A0A4Y4CNW8</accession>
<feature type="signal peptide" evidence="1">
    <location>
        <begin position="1"/>
        <end position="24"/>
    </location>
</feature>
<organism evidence="3 4">
    <name type="scientific">Zoogloea ramigera</name>
    <dbReference type="NCBI Taxonomy" id="350"/>
    <lineage>
        <taxon>Bacteria</taxon>
        <taxon>Pseudomonadati</taxon>
        <taxon>Pseudomonadota</taxon>
        <taxon>Betaproteobacteria</taxon>
        <taxon>Rhodocyclales</taxon>
        <taxon>Zoogloeaceae</taxon>
        <taxon>Zoogloea</taxon>
    </lineage>
</organism>
<dbReference type="InterPro" id="IPR036034">
    <property type="entry name" value="PDZ_sf"/>
</dbReference>
<proteinExistence type="predicted"/>
<name>A0A4Y4CNW8_ZOORA</name>
<sequence>MPRLKPLHLIGAALLAASASLASAAPPAPKAADAALCKETGRWLLTSGKRLQPTLPAGPLSEAASSDVVLLGEQHDQDDHHRWQLQVLAALHAQRPDMAIGFEMFPRRLQPVLDRWVDGQLGVREFITQAEWEQVWNFPPQLYLPLFEFARINRIPMVALNVDQKLTRAIADKGWQGVPAAEREGVGRPAAALPAYRDLLRELHRSHLAGRRQAGKGDNSFENFLDAQLTWDRAMAEALAARLGAPAAGQRRPLVVGVMGSGHIRFEHGVPHQLRALGVKRVTSLLPASGREECQTLQPGIAHAVFVLPDRPAANLEPPRLGVTLEDQGKGVRIAQLNPGSLAETYGLKAGDRIVELAGRAPGSSAEVSAAIRRQPPGTWLPFKVARKDGEVEIIVRFPPQAPAPTSAQPQPQPQP</sequence>
<dbReference type="Proteomes" id="UP000318422">
    <property type="component" value="Unassembled WGS sequence"/>
</dbReference>
<evidence type="ECO:0000313" key="3">
    <source>
        <dbReference type="EMBL" id="GEC94635.1"/>
    </source>
</evidence>
<dbReference type="Gene3D" id="3.40.50.11550">
    <property type="match status" value="1"/>
</dbReference>
<dbReference type="Pfam" id="PF13180">
    <property type="entry name" value="PDZ_2"/>
    <property type="match status" value="1"/>
</dbReference>
<protein>
    <recommendedName>
        <fullName evidence="2">PDZ domain-containing protein</fullName>
    </recommendedName>
</protein>
<dbReference type="CDD" id="cd14727">
    <property type="entry name" value="ChanN-like"/>
    <property type="match status" value="1"/>
</dbReference>
<dbReference type="OrthoDB" id="9795827at2"/>
<keyword evidence="4" id="KW-1185">Reference proteome</keyword>
<evidence type="ECO:0000313" key="4">
    <source>
        <dbReference type="Proteomes" id="UP000318422"/>
    </source>
</evidence>
<dbReference type="SUPFAM" id="SSF50156">
    <property type="entry name" value="PDZ domain-like"/>
    <property type="match status" value="1"/>
</dbReference>
<dbReference type="Pfam" id="PF04187">
    <property type="entry name" value="Cofac_haem_bdg"/>
    <property type="match status" value="1"/>
</dbReference>
<dbReference type="PROSITE" id="PS50106">
    <property type="entry name" value="PDZ"/>
    <property type="match status" value="1"/>
</dbReference>
<dbReference type="InterPro" id="IPR001478">
    <property type="entry name" value="PDZ"/>
</dbReference>
<feature type="chain" id="PRO_5021229962" description="PDZ domain-containing protein" evidence="1">
    <location>
        <begin position="25"/>
        <end position="416"/>
    </location>
</feature>
<comment type="caution">
    <text evidence="3">The sequence shown here is derived from an EMBL/GenBank/DDBJ whole genome shotgun (WGS) entry which is preliminary data.</text>
</comment>
<gene>
    <name evidence="3" type="ORF">ZRA01_07080</name>
</gene>